<accession>A0A328CC53</accession>
<protein>
    <recommendedName>
        <fullName evidence="4">HEAT repeat domain-containing protein</fullName>
    </recommendedName>
</protein>
<dbReference type="AlphaFoldDB" id="A0A328CC53"/>
<dbReference type="SUPFAM" id="SSF48371">
    <property type="entry name" value="ARM repeat"/>
    <property type="match status" value="1"/>
</dbReference>
<feature type="transmembrane region" description="Helical" evidence="1">
    <location>
        <begin position="56"/>
        <end position="85"/>
    </location>
</feature>
<feature type="transmembrane region" description="Helical" evidence="1">
    <location>
        <begin position="26"/>
        <end position="44"/>
    </location>
</feature>
<name>A0A328CC53_9DELT</name>
<feature type="transmembrane region" description="Helical" evidence="1">
    <location>
        <begin position="119"/>
        <end position="142"/>
    </location>
</feature>
<dbReference type="PANTHER" id="PTHR12697">
    <property type="entry name" value="PBS LYASE HEAT-LIKE PROTEIN"/>
    <property type="match status" value="1"/>
</dbReference>
<dbReference type="Gene3D" id="1.25.10.10">
    <property type="entry name" value="Leucine-rich Repeat Variant"/>
    <property type="match status" value="1"/>
</dbReference>
<keyword evidence="1" id="KW-0472">Membrane</keyword>
<keyword evidence="1" id="KW-1133">Transmembrane helix</keyword>
<proteinExistence type="predicted"/>
<sequence>MERPKLVTDVSQWGLLRWPARSRARLVVTTLVGSALAIACPLWSSDYILNFSSSALLNILLITANLFVLVVAAFLQAALLGDLFFTPGWRQRALLGERPGKGANATEEMMAVQDHNAEFIAIILIGVLVNGFAVNQLTGGFFDRYHNEAFFQVRMRAEDPDERLASLTKLADPINNRIWERPALHTMIVDALDDPDDQVRQRAAWTAGALNVDRADEALIALATDHSDIGTRAQAAYALGKLPRSEKNRTTLEALIAADQPTEVRLGAFRGLASLADPFAVPAILPHIDDPADEVAAYAYWALARIGSPEARQQVKKRVETLPHGARRCAALEAFKMVSTKDDTIWARRSFQRVDPELFCEPLTFQEPDERIHHVVWGESVRLKWLKTVGNTDPFSHQDWLVRLVNDPEQDVRTRDVADEILRQMARVQR</sequence>
<dbReference type="EMBL" id="QHKO01000003">
    <property type="protein sequence ID" value="RAL23117.1"/>
    <property type="molecule type" value="Genomic_DNA"/>
</dbReference>
<comment type="caution">
    <text evidence="2">The sequence shown here is derived from an EMBL/GenBank/DDBJ whole genome shotgun (WGS) entry which is preliminary data.</text>
</comment>
<dbReference type="Pfam" id="PF13646">
    <property type="entry name" value="HEAT_2"/>
    <property type="match status" value="1"/>
</dbReference>
<evidence type="ECO:0000313" key="3">
    <source>
        <dbReference type="Proteomes" id="UP000249169"/>
    </source>
</evidence>
<keyword evidence="1" id="KW-0812">Transmembrane</keyword>
<gene>
    <name evidence="2" type="ORF">DL240_09550</name>
</gene>
<organism evidence="2 3">
    <name type="scientific">Lujinxingia litoralis</name>
    <dbReference type="NCBI Taxonomy" id="2211119"/>
    <lineage>
        <taxon>Bacteria</taxon>
        <taxon>Deltaproteobacteria</taxon>
        <taxon>Bradymonadales</taxon>
        <taxon>Lujinxingiaceae</taxon>
        <taxon>Lujinxingia</taxon>
    </lineage>
</organism>
<dbReference type="PANTHER" id="PTHR12697:SF5">
    <property type="entry name" value="DEOXYHYPUSINE HYDROXYLASE"/>
    <property type="match status" value="1"/>
</dbReference>
<keyword evidence="3" id="KW-1185">Reference proteome</keyword>
<dbReference type="InterPro" id="IPR011989">
    <property type="entry name" value="ARM-like"/>
</dbReference>
<dbReference type="SMART" id="SM00567">
    <property type="entry name" value="EZ_HEAT"/>
    <property type="match status" value="4"/>
</dbReference>
<dbReference type="InterPro" id="IPR004155">
    <property type="entry name" value="PBS_lyase_HEAT"/>
</dbReference>
<reference evidence="2 3" key="1">
    <citation type="submission" date="2018-05" db="EMBL/GenBank/DDBJ databases">
        <title>Lujinxingia marina gen. nov. sp. nov., a new facultative anaerobic member of the class Deltaproteobacteria, and proposal of Lujinxingaceae fam. nov.</title>
        <authorList>
            <person name="Li C.-M."/>
        </authorList>
    </citation>
    <scope>NUCLEOTIDE SEQUENCE [LARGE SCALE GENOMIC DNA]</scope>
    <source>
        <strain evidence="2 3">B210</strain>
    </source>
</reference>
<dbReference type="OrthoDB" id="5486934at2"/>
<dbReference type="InterPro" id="IPR016024">
    <property type="entry name" value="ARM-type_fold"/>
</dbReference>
<dbReference type="RefSeq" id="WP_111729645.1">
    <property type="nucleotide sequence ID" value="NZ_QHKO01000003.1"/>
</dbReference>
<dbReference type="GO" id="GO:0016491">
    <property type="term" value="F:oxidoreductase activity"/>
    <property type="evidence" value="ECO:0007669"/>
    <property type="project" value="TreeGrafter"/>
</dbReference>
<dbReference type="Proteomes" id="UP000249169">
    <property type="component" value="Unassembled WGS sequence"/>
</dbReference>
<evidence type="ECO:0008006" key="4">
    <source>
        <dbReference type="Google" id="ProtNLM"/>
    </source>
</evidence>
<evidence type="ECO:0000313" key="2">
    <source>
        <dbReference type="EMBL" id="RAL23117.1"/>
    </source>
</evidence>
<evidence type="ECO:0000256" key="1">
    <source>
        <dbReference type="SAM" id="Phobius"/>
    </source>
</evidence>